<evidence type="ECO:0000313" key="4">
    <source>
        <dbReference type="EMBL" id="VDI44112.1"/>
    </source>
</evidence>
<reference evidence="4" key="1">
    <citation type="submission" date="2018-11" db="EMBL/GenBank/DDBJ databases">
        <authorList>
            <person name="Alioto T."/>
            <person name="Alioto T."/>
        </authorList>
    </citation>
    <scope>NUCLEOTIDE SEQUENCE</scope>
</reference>
<dbReference type="SUPFAM" id="SSF57184">
    <property type="entry name" value="Growth factor receptor domain"/>
    <property type="match status" value="1"/>
</dbReference>
<dbReference type="Gene3D" id="4.10.40.20">
    <property type="match status" value="1"/>
</dbReference>
<evidence type="ECO:0000256" key="1">
    <source>
        <dbReference type="ARBA" id="ARBA00023157"/>
    </source>
</evidence>
<dbReference type="EMBL" id="UYJE01006233">
    <property type="protein sequence ID" value="VDI44112.1"/>
    <property type="molecule type" value="Genomic_DNA"/>
</dbReference>
<dbReference type="PROSITE" id="PS51323">
    <property type="entry name" value="IGFBP_N_2"/>
    <property type="match status" value="1"/>
</dbReference>
<feature type="signal peptide" evidence="2">
    <location>
        <begin position="1"/>
        <end position="23"/>
    </location>
</feature>
<dbReference type="SMART" id="SM00121">
    <property type="entry name" value="IB"/>
    <property type="match status" value="1"/>
</dbReference>
<comment type="caution">
    <text evidence="4">The sequence shown here is derived from an EMBL/GenBank/DDBJ whole genome shotgun (WGS) entry which is preliminary data.</text>
</comment>
<name>A0A8B6F3P2_MYTGA</name>
<sequence length="164" mass="18241">MSKLIVTATVLILSMIHISIVYGASLPCANCASVQCGPRPQGCELGKLPCGCCYVCAHNVGEICEAFAPSCATGLKCLTPAGLYDGRPPWYLPYFKGVCVTDPSLQLVPTSRTQHWYVLILRCLYFCTAYNILKVTKLAWLPYWLAEKKYAFILTVIRLGWFLY</sequence>
<feature type="domain" description="IGFBP N-terminal" evidence="3">
    <location>
        <begin position="24"/>
        <end position="102"/>
    </location>
</feature>
<dbReference type="GO" id="GO:0005576">
    <property type="term" value="C:extracellular region"/>
    <property type="evidence" value="ECO:0007669"/>
    <property type="project" value="InterPro"/>
</dbReference>
<dbReference type="InterPro" id="IPR009030">
    <property type="entry name" value="Growth_fac_rcpt_cys_sf"/>
</dbReference>
<gene>
    <name evidence="4" type="ORF">MGAL_10B077320</name>
</gene>
<dbReference type="PROSITE" id="PS00222">
    <property type="entry name" value="IGFBP_N_1"/>
    <property type="match status" value="1"/>
</dbReference>
<feature type="chain" id="PRO_5033063537" description="IGFBP N-terminal domain-containing protein" evidence="2">
    <location>
        <begin position="24"/>
        <end position="164"/>
    </location>
</feature>
<dbReference type="InterPro" id="IPR000867">
    <property type="entry name" value="IGFBP-like"/>
</dbReference>
<accession>A0A8B6F3P2</accession>
<keyword evidence="1" id="KW-1015">Disulfide bond</keyword>
<dbReference type="InterPro" id="IPR017891">
    <property type="entry name" value="Insulin_GF-bd_Cys-rich_CS"/>
</dbReference>
<keyword evidence="2" id="KW-0732">Signal</keyword>
<evidence type="ECO:0000259" key="3">
    <source>
        <dbReference type="PROSITE" id="PS51323"/>
    </source>
</evidence>
<keyword evidence="5" id="KW-1185">Reference proteome</keyword>
<evidence type="ECO:0000313" key="5">
    <source>
        <dbReference type="Proteomes" id="UP000596742"/>
    </source>
</evidence>
<organism evidence="4 5">
    <name type="scientific">Mytilus galloprovincialis</name>
    <name type="common">Mediterranean mussel</name>
    <dbReference type="NCBI Taxonomy" id="29158"/>
    <lineage>
        <taxon>Eukaryota</taxon>
        <taxon>Metazoa</taxon>
        <taxon>Spiralia</taxon>
        <taxon>Lophotrochozoa</taxon>
        <taxon>Mollusca</taxon>
        <taxon>Bivalvia</taxon>
        <taxon>Autobranchia</taxon>
        <taxon>Pteriomorphia</taxon>
        <taxon>Mytilida</taxon>
        <taxon>Mytiloidea</taxon>
        <taxon>Mytilidae</taxon>
        <taxon>Mytilinae</taxon>
        <taxon>Mytilus</taxon>
    </lineage>
</organism>
<protein>
    <recommendedName>
        <fullName evidence="3">IGFBP N-terminal domain-containing protein</fullName>
    </recommendedName>
</protein>
<dbReference type="OrthoDB" id="5976811at2759"/>
<dbReference type="AlphaFoldDB" id="A0A8B6F3P2"/>
<dbReference type="Proteomes" id="UP000596742">
    <property type="component" value="Unassembled WGS sequence"/>
</dbReference>
<dbReference type="Pfam" id="PF00219">
    <property type="entry name" value="IGFBP"/>
    <property type="match status" value="1"/>
</dbReference>
<evidence type="ECO:0000256" key="2">
    <source>
        <dbReference type="SAM" id="SignalP"/>
    </source>
</evidence>
<proteinExistence type="predicted"/>